<comment type="caution">
    <text evidence="2">The sequence shown here is derived from an EMBL/GenBank/DDBJ whole genome shotgun (WGS) entry which is preliminary data.</text>
</comment>
<dbReference type="EMBL" id="JBHSDR010000003">
    <property type="protein sequence ID" value="MFC4294157.1"/>
    <property type="molecule type" value="Genomic_DNA"/>
</dbReference>
<keyword evidence="3" id="KW-1185">Reference proteome</keyword>
<keyword evidence="1" id="KW-1133">Transmembrane helix</keyword>
<dbReference type="InterPro" id="IPR014743">
    <property type="entry name" value="Cl-channel_core"/>
</dbReference>
<feature type="transmembrane region" description="Helical" evidence="1">
    <location>
        <begin position="27"/>
        <end position="52"/>
    </location>
</feature>
<keyword evidence="1" id="KW-0812">Transmembrane</keyword>
<dbReference type="RefSeq" id="WP_379537621.1">
    <property type="nucleotide sequence ID" value="NZ_JBHSDR010000003.1"/>
</dbReference>
<evidence type="ECO:0000256" key="1">
    <source>
        <dbReference type="SAM" id="Phobius"/>
    </source>
</evidence>
<dbReference type="Proteomes" id="UP001595828">
    <property type="component" value="Unassembled WGS sequence"/>
</dbReference>
<name>A0ABV8RMI8_9SPHN</name>
<feature type="transmembrane region" description="Helical" evidence="1">
    <location>
        <begin position="72"/>
        <end position="94"/>
    </location>
</feature>
<evidence type="ECO:0008006" key="4">
    <source>
        <dbReference type="Google" id="ProtNLM"/>
    </source>
</evidence>
<gene>
    <name evidence="2" type="ORF">ACFO0A_03685</name>
</gene>
<proteinExistence type="predicted"/>
<reference evidence="3" key="1">
    <citation type="journal article" date="2019" name="Int. J. Syst. Evol. Microbiol.">
        <title>The Global Catalogue of Microorganisms (GCM) 10K type strain sequencing project: providing services to taxonomists for standard genome sequencing and annotation.</title>
        <authorList>
            <consortium name="The Broad Institute Genomics Platform"/>
            <consortium name="The Broad Institute Genome Sequencing Center for Infectious Disease"/>
            <person name="Wu L."/>
            <person name="Ma J."/>
        </authorList>
    </citation>
    <scope>NUCLEOTIDE SEQUENCE [LARGE SCALE GENOMIC DNA]</scope>
    <source>
        <strain evidence="3">CGMCC 1.12989</strain>
    </source>
</reference>
<dbReference type="SUPFAM" id="SSF81340">
    <property type="entry name" value="Clc chloride channel"/>
    <property type="match status" value="1"/>
</dbReference>
<keyword evidence="1" id="KW-0472">Membrane</keyword>
<protein>
    <recommendedName>
        <fullName evidence="4">Chloride channel protein</fullName>
    </recommendedName>
</protein>
<sequence>MNRAVRMIVHPASLLIGLQRQVWASEVLFVLLAIAVGAIDGLLTILQGAIARTFQHALFALPPDTHLSASEHIGILGLFALPVGGLPLAGLNWLTKARGRRLVDAVEANALHGGRMSLIDSVIISGHRDREGRRERRTQAT</sequence>
<evidence type="ECO:0000313" key="3">
    <source>
        <dbReference type="Proteomes" id="UP001595828"/>
    </source>
</evidence>
<evidence type="ECO:0000313" key="2">
    <source>
        <dbReference type="EMBL" id="MFC4294157.1"/>
    </source>
</evidence>
<organism evidence="2 3">
    <name type="scientific">Novosphingobium tardum</name>
    <dbReference type="NCBI Taxonomy" id="1538021"/>
    <lineage>
        <taxon>Bacteria</taxon>
        <taxon>Pseudomonadati</taxon>
        <taxon>Pseudomonadota</taxon>
        <taxon>Alphaproteobacteria</taxon>
        <taxon>Sphingomonadales</taxon>
        <taxon>Sphingomonadaceae</taxon>
        <taxon>Novosphingobium</taxon>
    </lineage>
</organism>
<accession>A0ABV8RMI8</accession>